<dbReference type="Gene3D" id="3.15.10.40">
    <property type="entry name" value="Uncharacterised protein PF07273, DUF1439"/>
    <property type="match status" value="1"/>
</dbReference>
<protein>
    <submittedName>
        <fullName evidence="1">DUF1439 domain-containing protein</fullName>
    </submittedName>
</protein>
<dbReference type="PROSITE" id="PS51257">
    <property type="entry name" value="PROKAR_LIPOPROTEIN"/>
    <property type="match status" value="1"/>
</dbReference>
<organism evidence="1 2">
    <name type="scientific">Glaciecola petra</name>
    <dbReference type="NCBI Taxonomy" id="3075602"/>
    <lineage>
        <taxon>Bacteria</taxon>
        <taxon>Pseudomonadati</taxon>
        <taxon>Pseudomonadota</taxon>
        <taxon>Gammaproteobacteria</taxon>
        <taxon>Alteromonadales</taxon>
        <taxon>Alteromonadaceae</taxon>
        <taxon>Glaciecola</taxon>
    </lineage>
</organism>
<evidence type="ECO:0000313" key="2">
    <source>
        <dbReference type="Proteomes" id="UP001253545"/>
    </source>
</evidence>
<gene>
    <name evidence="1" type="ORF">RM552_06085</name>
</gene>
<reference evidence="1 2" key="1">
    <citation type="submission" date="2023-09" db="EMBL/GenBank/DDBJ databases">
        <authorList>
            <person name="Rey-Velasco X."/>
        </authorList>
    </citation>
    <scope>NUCLEOTIDE SEQUENCE [LARGE SCALE GENOMIC DNA]</scope>
    <source>
        <strain evidence="1 2">P117</strain>
    </source>
</reference>
<accession>A0ABU2ZP54</accession>
<name>A0ABU2ZP54_9ALTE</name>
<dbReference type="Pfam" id="PF07273">
    <property type="entry name" value="DUF1439"/>
    <property type="match status" value="1"/>
</dbReference>
<dbReference type="EMBL" id="JAVRHX010000001">
    <property type="protein sequence ID" value="MDT0594406.1"/>
    <property type="molecule type" value="Genomic_DNA"/>
</dbReference>
<dbReference type="RefSeq" id="WP_311367880.1">
    <property type="nucleotide sequence ID" value="NZ_JAVRHX010000001.1"/>
</dbReference>
<dbReference type="Proteomes" id="UP001253545">
    <property type="component" value="Unassembled WGS sequence"/>
</dbReference>
<sequence length="187" mass="20396">MKNLIRGIILLLAVMVSACSATGLSIYSLTNTELESALNKKLPSFNKEVRILGIPVEFNVNDIDITIGPQQREIVVLAFSSSAKLSTFGINYPIKLKMKIEGNPYYDSTVKAIFLKDLALLESSVDAAGFSGSLGTVNQQIMNGINHFLANNPVYRLNQNNPTEALLSALPIDMRIEEGAITLVPRI</sequence>
<evidence type="ECO:0000313" key="1">
    <source>
        <dbReference type="EMBL" id="MDT0594406.1"/>
    </source>
</evidence>
<comment type="caution">
    <text evidence="1">The sequence shown here is derived from an EMBL/GenBank/DDBJ whole genome shotgun (WGS) entry which is preliminary data.</text>
</comment>
<proteinExistence type="predicted"/>
<dbReference type="InterPro" id="IPR010835">
    <property type="entry name" value="DUF1439"/>
</dbReference>
<keyword evidence="2" id="KW-1185">Reference proteome</keyword>